<dbReference type="Pfam" id="PF00126">
    <property type="entry name" value="HTH_1"/>
    <property type="match status" value="1"/>
</dbReference>
<keyword evidence="3" id="KW-0238">DNA-binding</keyword>
<dbReference type="SUPFAM" id="SSF53850">
    <property type="entry name" value="Periplasmic binding protein-like II"/>
    <property type="match status" value="1"/>
</dbReference>
<dbReference type="InterPro" id="IPR036390">
    <property type="entry name" value="WH_DNA-bd_sf"/>
</dbReference>
<gene>
    <name evidence="6" type="ORF">O4U47_05500</name>
</gene>
<keyword evidence="2" id="KW-0805">Transcription regulation</keyword>
<dbReference type="InterPro" id="IPR005119">
    <property type="entry name" value="LysR_subst-bd"/>
</dbReference>
<dbReference type="Pfam" id="PF03466">
    <property type="entry name" value="LysR_substrate"/>
    <property type="match status" value="1"/>
</dbReference>
<protein>
    <submittedName>
        <fullName evidence="6">LysR family transcriptional regulator</fullName>
    </submittedName>
</protein>
<dbReference type="RefSeq" id="WP_270676446.1">
    <property type="nucleotide sequence ID" value="NZ_JAQFWP010000007.1"/>
</dbReference>
<evidence type="ECO:0000313" key="7">
    <source>
        <dbReference type="Proteomes" id="UP001165685"/>
    </source>
</evidence>
<dbReference type="InterPro" id="IPR036388">
    <property type="entry name" value="WH-like_DNA-bd_sf"/>
</dbReference>
<dbReference type="Gene3D" id="1.10.10.10">
    <property type="entry name" value="Winged helix-like DNA-binding domain superfamily/Winged helix DNA-binding domain"/>
    <property type="match status" value="1"/>
</dbReference>
<evidence type="ECO:0000259" key="5">
    <source>
        <dbReference type="PROSITE" id="PS50931"/>
    </source>
</evidence>
<reference evidence="6" key="1">
    <citation type="submission" date="2023-01" db="EMBL/GenBank/DDBJ databases">
        <title>Draft genome sequence of Nocardiopsis sp. LSu2-4 isolated from halophytes.</title>
        <authorList>
            <person name="Duangmal K."/>
            <person name="Chantavorakit T."/>
        </authorList>
    </citation>
    <scope>NUCLEOTIDE SEQUENCE</scope>
    <source>
        <strain evidence="6">LSu2-4</strain>
    </source>
</reference>
<comment type="caution">
    <text evidence="6">The sequence shown here is derived from an EMBL/GenBank/DDBJ whole genome shotgun (WGS) entry which is preliminary data.</text>
</comment>
<dbReference type="PANTHER" id="PTHR30126:SF39">
    <property type="entry name" value="HTH-TYPE TRANSCRIPTIONAL REGULATOR CYSL"/>
    <property type="match status" value="1"/>
</dbReference>
<dbReference type="Proteomes" id="UP001165685">
    <property type="component" value="Unassembled WGS sequence"/>
</dbReference>
<comment type="similarity">
    <text evidence="1">Belongs to the LysR transcriptional regulatory family.</text>
</comment>
<evidence type="ECO:0000256" key="1">
    <source>
        <dbReference type="ARBA" id="ARBA00009437"/>
    </source>
</evidence>
<evidence type="ECO:0000256" key="4">
    <source>
        <dbReference type="ARBA" id="ARBA00023163"/>
    </source>
</evidence>
<dbReference type="EMBL" id="JAQFWP010000007">
    <property type="protein sequence ID" value="MDA2803958.1"/>
    <property type="molecule type" value="Genomic_DNA"/>
</dbReference>
<sequence length="305" mass="32089">MTDRTTNGRPDLDQLRTFLAVYRAGSLTAGARLAGVSQPTATAQVRALEARMGRPLFERLPRGVAPTLVADDLAGRLAGPMDALEAVAGAPEAPAPVPPLHLGGPAEMLCAAGLPALAPLIDKGVRLRVATGLADDLLAGLRAGRLDLVVSSVRPRGRTLVAEPLADEDFVLVAAPSWAERLDRERLAAEGPTALDGVPLVSYAEDLPILRRYWRHVFGERLTATPAITVPDLRGVAAAVAAGVGVSVLPRYLCVRELASGALVALLEPEDPPINTGFLVQRAGGQTHPHLGLVRDRLKTAMRLC</sequence>
<dbReference type="PRINTS" id="PR00039">
    <property type="entry name" value="HTHLYSR"/>
</dbReference>
<dbReference type="SUPFAM" id="SSF46785">
    <property type="entry name" value="Winged helix' DNA-binding domain"/>
    <property type="match status" value="1"/>
</dbReference>
<name>A0ABT4TGW8_9ACTN</name>
<dbReference type="Gene3D" id="3.40.190.10">
    <property type="entry name" value="Periplasmic binding protein-like II"/>
    <property type="match status" value="2"/>
</dbReference>
<dbReference type="PROSITE" id="PS50931">
    <property type="entry name" value="HTH_LYSR"/>
    <property type="match status" value="1"/>
</dbReference>
<dbReference type="PANTHER" id="PTHR30126">
    <property type="entry name" value="HTH-TYPE TRANSCRIPTIONAL REGULATOR"/>
    <property type="match status" value="1"/>
</dbReference>
<keyword evidence="7" id="KW-1185">Reference proteome</keyword>
<proteinExistence type="inferred from homology"/>
<evidence type="ECO:0000256" key="3">
    <source>
        <dbReference type="ARBA" id="ARBA00023125"/>
    </source>
</evidence>
<evidence type="ECO:0000313" key="6">
    <source>
        <dbReference type="EMBL" id="MDA2803958.1"/>
    </source>
</evidence>
<keyword evidence="4" id="KW-0804">Transcription</keyword>
<dbReference type="InterPro" id="IPR000847">
    <property type="entry name" value="LysR_HTH_N"/>
</dbReference>
<dbReference type="CDD" id="cd05466">
    <property type="entry name" value="PBP2_LTTR_substrate"/>
    <property type="match status" value="1"/>
</dbReference>
<feature type="domain" description="HTH lysR-type" evidence="5">
    <location>
        <begin position="10"/>
        <end position="67"/>
    </location>
</feature>
<accession>A0ABT4TGW8</accession>
<evidence type="ECO:0000256" key="2">
    <source>
        <dbReference type="ARBA" id="ARBA00023015"/>
    </source>
</evidence>
<organism evidence="6 7">
    <name type="scientific">Nocardiopsis suaedae</name>
    <dbReference type="NCBI Taxonomy" id="3018444"/>
    <lineage>
        <taxon>Bacteria</taxon>
        <taxon>Bacillati</taxon>
        <taxon>Actinomycetota</taxon>
        <taxon>Actinomycetes</taxon>
        <taxon>Streptosporangiales</taxon>
        <taxon>Nocardiopsidaceae</taxon>
        <taxon>Nocardiopsis</taxon>
    </lineage>
</organism>